<keyword evidence="1" id="KW-1133">Transmembrane helix</keyword>
<dbReference type="EMBL" id="NNAY01000003">
    <property type="protein sequence ID" value="OXU32241.1"/>
    <property type="molecule type" value="Genomic_DNA"/>
</dbReference>
<accession>A0A232FND1</accession>
<gene>
    <name evidence="2" type="ORF">TSAR_008062</name>
</gene>
<dbReference type="Proteomes" id="UP000215335">
    <property type="component" value="Unassembled WGS sequence"/>
</dbReference>
<dbReference type="AlphaFoldDB" id="A0A232FND1"/>
<comment type="caution">
    <text evidence="2">The sequence shown here is derived from an EMBL/GenBank/DDBJ whole genome shotgun (WGS) entry which is preliminary data.</text>
</comment>
<evidence type="ECO:0000313" key="3">
    <source>
        <dbReference type="Proteomes" id="UP000215335"/>
    </source>
</evidence>
<name>A0A232FND1_9HYME</name>
<evidence type="ECO:0000313" key="2">
    <source>
        <dbReference type="EMBL" id="OXU32241.1"/>
    </source>
</evidence>
<keyword evidence="1" id="KW-0472">Membrane</keyword>
<organism evidence="2 3">
    <name type="scientific">Trichomalopsis sarcophagae</name>
    <dbReference type="NCBI Taxonomy" id="543379"/>
    <lineage>
        <taxon>Eukaryota</taxon>
        <taxon>Metazoa</taxon>
        <taxon>Ecdysozoa</taxon>
        <taxon>Arthropoda</taxon>
        <taxon>Hexapoda</taxon>
        <taxon>Insecta</taxon>
        <taxon>Pterygota</taxon>
        <taxon>Neoptera</taxon>
        <taxon>Endopterygota</taxon>
        <taxon>Hymenoptera</taxon>
        <taxon>Apocrita</taxon>
        <taxon>Proctotrupomorpha</taxon>
        <taxon>Chalcidoidea</taxon>
        <taxon>Pteromalidae</taxon>
        <taxon>Pteromalinae</taxon>
        <taxon>Trichomalopsis</taxon>
    </lineage>
</organism>
<feature type="transmembrane region" description="Helical" evidence="1">
    <location>
        <begin position="125"/>
        <end position="147"/>
    </location>
</feature>
<evidence type="ECO:0000256" key="1">
    <source>
        <dbReference type="SAM" id="Phobius"/>
    </source>
</evidence>
<proteinExistence type="predicted"/>
<keyword evidence="3" id="KW-1185">Reference proteome</keyword>
<keyword evidence="1" id="KW-0812">Transmembrane</keyword>
<protein>
    <submittedName>
        <fullName evidence="2">Uncharacterized protein</fullName>
    </submittedName>
</protein>
<sequence length="151" mass="17239">MGLFEHEYTEISQFFNLPTIMSLHHYHDCLLTFRVLHEFVSCSIISGASVLPPHRPIREESSSSNFGFLSTVNRLSRSWNTLPWSVTATSALPQFKLVVSHTGPNILEKLPKDSITRFRNIARNLINIAATIHGTLLLDCTIFNYYFDKLN</sequence>
<reference evidence="2 3" key="1">
    <citation type="journal article" date="2017" name="Curr. Biol.">
        <title>The Evolution of Venom by Co-option of Single-Copy Genes.</title>
        <authorList>
            <person name="Martinson E.O."/>
            <person name="Mrinalini"/>
            <person name="Kelkar Y.D."/>
            <person name="Chang C.H."/>
            <person name="Werren J.H."/>
        </authorList>
    </citation>
    <scope>NUCLEOTIDE SEQUENCE [LARGE SCALE GENOMIC DNA]</scope>
    <source>
        <strain evidence="2 3">Alberta</strain>
        <tissue evidence="2">Whole body</tissue>
    </source>
</reference>